<comment type="caution">
    <text evidence="1">The sequence shown here is derived from an EMBL/GenBank/DDBJ whole genome shotgun (WGS) entry which is preliminary data.</text>
</comment>
<dbReference type="RefSeq" id="WP_066888369.1">
    <property type="nucleotide sequence ID" value="NZ_LAXD01000001.1"/>
</dbReference>
<dbReference type="Proteomes" id="UP000070188">
    <property type="component" value="Unassembled WGS sequence"/>
</dbReference>
<keyword evidence="2" id="KW-1185">Reference proteome</keyword>
<proteinExistence type="predicted"/>
<reference evidence="2" key="1">
    <citation type="submission" date="2015-04" db="EMBL/GenBank/DDBJ databases">
        <title>Physiological reanalysis, assessment of diazotrophy, and genome sequences of multiple isolates of Streptomyces thermoautotrophicus.</title>
        <authorList>
            <person name="MacKellar D.C."/>
            <person name="Lieber L."/>
            <person name="Norman J."/>
            <person name="Bolger A."/>
            <person name="Tobin C."/>
            <person name="Murray J.W."/>
            <person name="Chang R."/>
            <person name="Ford T."/>
            <person name="Nguyen P.Q."/>
            <person name="Woodward J."/>
            <person name="Permingeat H."/>
            <person name="Joshi N.S."/>
            <person name="Silver P.A."/>
            <person name="Usadel B."/>
            <person name="Rutherford A.W."/>
            <person name="Friesen M."/>
            <person name="Prell J."/>
        </authorList>
    </citation>
    <scope>NUCLEOTIDE SEQUENCE [LARGE SCALE GENOMIC DNA]</scope>
    <source>
        <strain evidence="2">H1</strain>
    </source>
</reference>
<organism evidence="1 2">
    <name type="scientific">Carbonactinospora thermoautotrophica</name>
    <dbReference type="NCBI Taxonomy" id="1469144"/>
    <lineage>
        <taxon>Bacteria</taxon>
        <taxon>Bacillati</taxon>
        <taxon>Actinomycetota</taxon>
        <taxon>Actinomycetes</taxon>
        <taxon>Kitasatosporales</taxon>
        <taxon>Carbonactinosporaceae</taxon>
        <taxon>Carbonactinospora</taxon>
    </lineage>
</organism>
<dbReference type="PATRIC" id="fig|1469144.10.peg.2973"/>
<accession>A0A132MV44</accession>
<gene>
    <name evidence="1" type="ORF">LI90_2749</name>
</gene>
<dbReference type="STRING" id="1469144.LI90_2749"/>
<protein>
    <submittedName>
        <fullName evidence="1">Uncharacterized protein</fullName>
    </submittedName>
</protein>
<evidence type="ECO:0000313" key="1">
    <source>
        <dbReference type="EMBL" id="KWX01717.1"/>
    </source>
</evidence>
<name>A0A132MV44_9ACTN</name>
<sequence>MEAPTLAESTETRREAVLARLRIALSDSGAGELQYLMHADTDPAAGGDCIKFAPLSLERVEVLIAALYGKRHR</sequence>
<dbReference type="AlphaFoldDB" id="A0A132MV44"/>
<dbReference type="EMBL" id="LAXD01000001">
    <property type="protein sequence ID" value="KWX01717.1"/>
    <property type="molecule type" value="Genomic_DNA"/>
</dbReference>
<evidence type="ECO:0000313" key="2">
    <source>
        <dbReference type="Proteomes" id="UP000070188"/>
    </source>
</evidence>